<keyword evidence="2 3" id="KW-0040">ANK repeat</keyword>
<dbReference type="PANTHER" id="PTHR24198">
    <property type="entry name" value="ANKYRIN REPEAT AND PROTEIN KINASE DOMAIN-CONTAINING PROTEIN"/>
    <property type="match status" value="1"/>
</dbReference>
<sequence>MERTLLGEKNRSNRSFSGDTYRTPLMEAVRHGRLDIVAMLLSTETMEQEDHNAALEYAINYADAATITVLEKYNFGNASRNATVTGSGNFLTSSMISKAPTGGDDAIRVQIQVDINESKEKLRSSFTTLSEAALPRILRKRVGSTGSHIQASRALAVNNTQAGQNIQTSSSGLSDMLLHGDVNAVESYLETHGAVVERHHLFEACMFNNSEALELLLTYYCPEQKNEKKIDVGSDTSIICNLILIALSKGYTNMLRFLVKIFSEISDIDRCITHGAKLGRTSEVEIILNAYPGAVNSGVLETALEAAACRGHANVIGVIFTYEIDFLESQELRSFYCRRALINAQKAGFEQCVIEILVAKPSLYSDVNEIKIGEFPLFVHAAKFGLCKILRTYASNEQVNVNIKCPDTDRTALMWTSDYEVLRILVSNERVDVNSTDSEGTTLFKLITKPKPVLGQPINLYSLFDGKPVSKRKQCLELLLTREDVDINKEFTYPNNYLMVLTCPQWHLCNDKELLQVILLDERTNINAQDGEGRTFLSKCCHWSRWDDFNLALSIGRTDLDVNIPDNTGWNPLLICVRYSRVSEIFKLLRNPDINTNYSMDDGWNALLLAAAYGHLDVIKLLVNIQSNICLGVYFNGMPPWRVAEINGHASTVAYLQKLGKVPGRRVMPYEISEEEQSHMMDLVRKPLPHPRKRK</sequence>
<dbReference type="InterPro" id="IPR002110">
    <property type="entry name" value="Ankyrin_rpt"/>
</dbReference>
<evidence type="ECO:0000256" key="1">
    <source>
        <dbReference type="ARBA" id="ARBA00022737"/>
    </source>
</evidence>
<reference evidence="4" key="1">
    <citation type="submission" date="2021-01" db="EMBL/GenBank/DDBJ databases">
        <authorList>
            <person name="Corre E."/>
            <person name="Pelletier E."/>
            <person name="Niang G."/>
            <person name="Scheremetjew M."/>
            <person name="Finn R."/>
            <person name="Kale V."/>
            <person name="Holt S."/>
            <person name="Cochrane G."/>
            <person name="Meng A."/>
            <person name="Brown T."/>
            <person name="Cohen L."/>
        </authorList>
    </citation>
    <scope>NUCLEOTIDE SEQUENCE</scope>
    <source>
        <strain evidence="4">GSBS06</strain>
    </source>
</reference>
<dbReference type="Gene3D" id="1.25.40.20">
    <property type="entry name" value="Ankyrin repeat-containing domain"/>
    <property type="match status" value="3"/>
</dbReference>
<dbReference type="SUPFAM" id="SSF48403">
    <property type="entry name" value="Ankyrin repeat"/>
    <property type="match status" value="2"/>
</dbReference>
<accession>A0A7S3LKL0</accession>
<evidence type="ECO:0000256" key="3">
    <source>
        <dbReference type="PROSITE-ProRule" id="PRU00023"/>
    </source>
</evidence>
<evidence type="ECO:0000313" key="4">
    <source>
        <dbReference type="EMBL" id="CAE0433555.1"/>
    </source>
</evidence>
<dbReference type="PROSITE" id="PS50088">
    <property type="entry name" value="ANK_REPEAT"/>
    <property type="match status" value="1"/>
</dbReference>
<protein>
    <submittedName>
        <fullName evidence="4">Uncharacterized protein</fullName>
    </submittedName>
</protein>
<dbReference type="InterPro" id="IPR036770">
    <property type="entry name" value="Ankyrin_rpt-contain_sf"/>
</dbReference>
<dbReference type="SMART" id="SM00248">
    <property type="entry name" value="ANK"/>
    <property type="match status" value="8"/>
</dbReference>
<dbReference type="PANTHER" id="PTHR24198:SF165">
    <property type="entry name" value="ANKYRIN REPEAT-CONTAINING PROTEIN-RELATED"/>
    <property type="match status" value="1"/>
</dbReference>
<dbReference type="EMBL" id="HBIN01005384">
    <property type="protein sequence ID" value="CAE0433555.1"/>
    <property type="molecule type" value="Transcribed_RNA"/>
</dbReference>
<dbReference type="Pfam" id="PF00023">
    <property type="entry name" value="Ank"/>
    <property type="match status" value="1"/>
</dbReference>
<evidence type="ECO:0000256" key="2">
    <source>
        <dbReference type="ARBA" id="ARBA00023043"/>
    </source>
</evidence>
<gene>
    <name evidence="4" type="ORF">ASTO00021_LOCUS3876</name>
</gene>
<name>A0A7S3LKL0_9STRA</name>
<dbReference type="PROSITE" id="PS50297">
    <property type="entry name" value="ANK_REP_REGION"/>
    <property type="match status" value="1"/>
</dbReference>
<proteinExistence type="predicted"/>
<feature type="repeat" description="ANK" evidence="3">
    <location>
        <begin position="602"/>
        <end position="629"/>
    </location>
</feature>
<organism evidence="4">
    <name type="scientific">Aplanochytrium stocchinoi</name>
    <dbReference type="NCBI Taxonomy" id="215587"/>
    <lineage>
        <taxon>Eukaryota</taxon>
        <taxon>Sar</taxon>
        <taxon>Stramenopiles</taxon>
        <taxon>Bigyra</taxon>
        <taxon>Labyrinthulomycetes</taxon>
        <taxon>Thraustochytrida</taxon>
        <taxon>Thraustochytriidae</taxon>
        <taxon>Aplanochytrium</taxon>
    </lineage>
</organism>
<keyword evidence="1" id="KW-0677">Repeat</keyword>
<dbReference type="Pfam" id="PF12796">
    <property type="entry name" value="Ank_2"/>
    <property type="match status" value="1"/>
</dbReference>
<dbReference type="AlphaFoldDB" id="A0A7S3LKL0"/>